<evidence type="ECO:0000313" key="2">
    <source>
        <dbReference type="EMBL" id="KAF5827448.1"/>
    </source>
</evidence>
<proteinExistence type="predicted"/>
<protein>
    <submittedName>
        <fullName evidence="2">Uncharacterized protein</fullName>
    </submittedName>
</protein>
<organism evidence="2 3">
    <name type="scientific">Dunaliella salina</name>
    <name type="common">Green alga</name>
    <name type="synonym">Protococcus salinus</name>
    <dbReference type="NCBI Taxonomy" id="3046"/>
    <lineage>
        <taxon>Eukaryota</taxon>
        <taxon>Viridiplantae</taxon>
        <taxon>Chlorophyta</taxon>
        <taxon>core chlorophytes</taxon>
        <taxon>Chlorophyceae</taxon>
        <taxon>CS clade</taxon>
        <taxon>Chlamydomonadales</taxon>
        <taxon>Dunaliellaceae</taxon>
        <taxon>Dunaliella</taxon>
    </lineage>
</organism>
<sequence length="157" mass="18307">MTQQQQAQRQRQLAQQQYTLWQQEQEREGLRLARRGQQQQGQTQEKLQEEQNGEEGVHEQQQQHRQQGVNASKLQPSTSTKSFQERQERLQAARGRKQSRDDKLRQGILLHNSNTPPNLPLLSKQLQSPPRSPPVKQIEVLDSLRKNPRKAQPTPKD</sequence>
<feature type="region of interest" description="Disordered" evidence="1">
    <location>
        <begin position="24"/>
        <end position="157"/>
    </location>
</feature>
<feature type="compositionally biased region" description="Low complexity" evidence="1">
    <location>
        <begin position="120"/>
        <end position="129"/>
    </location>
</feature>
<feature type="compositionally biased region" description="Polar residues" evidence="1">
    <location>
        <begin position="72"/>
        <end position="82"/>
    </location>
</feature>
<accession>A0ABQ7FYM2</accession>
<feature type="compositionally biased region" description="Low complexity" evidence="1">
    <location>
        <begin position="35"/>
        <end position="45"/>
    </location>
</feature>
<name>A0ABQ7FYM2_DUNSA</name>
<reference evidence="2" key="1">
    <citation type="submission" date="2017-08" db="EMBL/GenBank/DDBJ databases">
        <authorList>
            <person name="Polle J.E."/>
            <person name="Barry K."/>
            <person name="Cushman J."/>
            <person name="Schmutz J."/>
            <person name="Tran D."/>
            <person name="Hathwaick L.T."/>
            <person name="Yim W.C."/>
            <person name="Jenkins J."/>
            <person name="Mckie-Krisberg Z.M."/>
            <person name="Prochnik S."/>
            <person name="Lindquist E."/>
            <person name="Dockter R.B."/>
            <person name="Adam C."/>
            <person name="Molina H."/>
            <person name="Bunkerborg J."/>
            <person name="Jin E."/>
            <person name="Buchheim M."/>
            <person name="Magnuson J."/>
        </authorList>
    </citation>
    <scope>NUCLEOTIDE SEQUENCE</scope>
    <source>
        <strain evidence="2">CCAP 19/18</strain>
    </source>
</reference>
<dbReference type="Proteomes" id="UP000815325">
    <property type="component" value="Unassembled WGS sequence"/>
</dbReference>
<evidence type="ECO:0000313" key="3">
    <source>
        <dbReference type="Proteomes" id="UP000815325"/>
    </source>
</evidence>
<evidence type="ECO:0000256" key="1">
    <source>
        <dbReference type="SAM" id="MobiDB-lite"/>
    </source>
</evidence>
<dbReference type="EMBL" id="MU070502">
    <property type="protein sequence ID" value="KAF5827448.1"/>
    <property type="molecule type" value="Genomic_DNA"/>
</dbReference>
<comment type="caution">
    <text evidence="2">The sequence shown here is derived from an EMBL/GenBank/DDBJ whole genome shotgun (WGS) entry which is preliminary data.</text>
</comment>
<gene>
    <name evidence="2" type="ORF">DUNSADRAFT_633</name>
</gene>
<keyword evidence="3" id="KW-1185">Reference proteome</keyword>